<proteinExistence type="predicted"/>
<sequence length="120" mass="13476">MYSLERMLFGTGLFLQGLITVLVIPPVAFVHMYYPELLPTQLELWLAYVVLGAHIIGFVIGLQAYKLLKTERRKAVKRFLITALVMLVLTMGGTIIQSTLFIIASVMILVKEQKAAHIES</sequence>
<evidence type="ECO:0000256" key="1">
    <source>
        <dbReference type="SAM" id="Phobius"/>
    </source>
</evidence>
<protein>
    <submittedName>
        <fullName evidence="2">Uncharacterized protein</fullName>
    </submittedName>
</protein>
<dbReference type="EMBL" id="JAWJAY010000001">
    <property type="protein sequence ID" value="MDV2884862.1"/>
    <property type="molecule type" value="Genomic_DNA"/>
</dbReference>
<dbReference type="RefSeq" id="WP_075682973.1">
    <property type="nucleotide sequence ID" value="NZ_CP144224.1"/>
</dbReference>
<dbReference type="Proteomes" id="UP001285636">
    <property type="component" value="Unassembled WGS sequence"/>
</dbReference>
<comment type="caution">
    <text evidence="2">The sequence shown here is derived from an EMBL/GenBank/DDBJ whole genome shotgun (WGS) entry which is preliminary data.</text>
</comment>
<accession>A0AAJ2KTP8</accession>
<gene>
    <name evidence="2" type="ORF">RYX45_06705</name>
</gene>
<name>A0AAJ2KTP8_ALKPS</name>
<reference evidence="2" key="1">
    <citation type="submission" date="2023-10" db="EMBL/GenBank/DDBJ databases">
        <title>Screening of Alkalihalophilus pseudofirmusBZ-TG-HK211 and Its Alleviation of Salt Stress on Rapeseed Growth.</title>
        <authorList>
            <person name="Zhao B."/>
            <person name="Guo T."/>
        </authorList>
    </citation>
    <scope>NUCLEOTIDE SEQUENCE</scope>
    <source>
        <strain evidence="2">BZ-TG-HK211</strain>
    </source>
</reference>
<dbReference type="AlphaFoldDB" id="A0AAJ2KTP8"/>
<evidence type="ECO:0000313" key="3">
    <source>
        <dbReference type="Proteomes" id="UP001285636"/>
    </source>
</evidence>
<keyword evidence="1" id="KW-1133">Transmembrane helix</keyword>
<feature type="transmembrane region" description="Helical" evidence="1">
    <location>
        <begin position="80"/>
        <end position="110"/>
    </location>
</feature>
<evidence type="ECO:0000313" key="2">
    <source>
        <dbReference type="EMBL" id="MDV2884862.1"/>
    </source>
</evidence>
<keyword evidence="1" id="KW-0472">Membrane</keyword>
<organism evidence="2 3">
    <name type="scientific">Alkalihalophilus pseudofirmus</name>
    <name type="common">Bacillus pseudofirmus</name>
    <dbReference type="NCBI Taxonomy" id="79885"/>
    <lineage>
        <taxon>Bacteria</taxon>
        <taxon>Bacillati</taxon>
        <taxon>Bacillota</taxon>
        <taxon>Bacilli</taxon>
        <taxon>Bacillales</taxon>
        <taxon>Bacillaceae</taxon>
        <taxon>Alkalihalophilus</taxon>
    </lineage>
</organism>
<feature type="transmembrane region" description="Helical" evidence="1">
    <location>
        <begin position="12"/>
        <end position="33"/>
    </location>
</feature>
<feature type="transmembrane region" description="Helical" evidence="1">
    <location>
        <begin position="45"/>
        <end position="68"/>
    </location>
</feature>
<keyword evidence="1" id="KW-0812">Transmembrane</keyword>